<reference evidence="2" key="1">
    <citation type="submission" date="2020-04" db="EMBL/GenBank/DDBJ databases">
        <title>Description of Shewanella salipaludis sp. nov., isolated from a salt marsh.</title>
        <authorList>
            <person name="Park S."/>
            <person name="Yoon J.-H."/>
        </authorList>
    </citation>
    <scope>NUCLEOTIDE SEQUENCE</scope>
    <source>
        <strain evidence="2">SHSM-M6</strain>
    </source>
</reference>
<evidence type="ECO:0000256" key="1">
    <source>
        <dbReference type="SAM" id="MobiDB-lite"/>
    </source>
</evidence>
<protein>
    <recommendedName>
        <fullName evidence="4">Peptidoglycan-binding protein CsiV</fullName>
    </recommendedName>
</protein>
<sequence>MLGKIAMSIVTLAALSAQTWAREASEEAWFEVEVYVFARQAPSTEQWPELVAPAKASKRVDLITPRILIPQSIAAFGSGQTEAELQAPQTLESQPARQAQSMQPEAGMLPEQQLLAEQQAQPVQADCVADESTPSTCAPAAAVIHYSYPSRVPVSVAASSPQYAVQGGPPVLLAESQGQFQDIMAKLAREPGNTSLLHMSWQQNMQPRHRAVPVRLFAGRNFAAEFEANGLPRVTIPAMNDPDSLAVLGGDTENLAADSRMPLNGDTPAVIDMPAVADMPETPAPVWQLDGDINIYLSHYLYIETALNLREEVEKWQLPATQLDGQAIQAPATAQPPEAQQQTVPTPFLASIPLVQNRRVKSGEIHYFDHPRMGIVMQIRKMAPPSIQETDQETDREPGTEAAPAQGTKGAAGLL</sequence>
<dbReference type="EMBL" id="JAAXYH010000001">
    <property type="protein sequence ID" value="NMH63588.1"/>
    <property type="molecule type" value="Genomic_DNA"/>
</dbReference>
<dbReference type="InterPro" id="IPR021241">
    <property type="entry name" value="CsiV"/>
</dbReference>
<proteinExistence type="predicted"/>
<feature type="region of interest" description="Disordered" evidence="1">
    <location>
        <begin position="383"/>
        <end position="415"/>
    </location>
</feature>
<feature type="compositionally biased region" description="Polar residues" evidence="1">
    <location>
        <begin position="80"/>
        <end position="103"/>
    </location>
</feature>
<organism evidence="2 3">
    <name type="scientific">Shewanella salipaludis</name>
    <dbReference type="NCBI Taxonomy" id="2723052"/>
    <lineage>
        <taxon>Bacteria</taxon>
        <taxon>Pseudomonadati</taxon>
        <taxon>Pseudomonadota</taxon>
        <taxon>Gammaproteobacteria</taxon>
        <taxon>Alteromonadales</taxon>
        <taxon>Shewanellaceae</taxon>
        <taxon>Shewanella</taxon>
    </lineage>
</organism>
<accession>A0A972FP88</accession>
<dbReference type="Proteomes" id="UP000737113">
    <property type="component" value="Unassembled WGS sequence"/>
</dbReference>
<comment type="caution">
    <text evidence="2">The sequence shown here is derived from an EMBL/GenBank/DDBJ whole genome shotgun (WGS) entry which is preliminary data.</text>
</comment>
<dbReference type="AlphaFoldDB" id="A0A972FP88"/>
<evidence type="ECO:0000313" key="2">
    <source>
        <dbReference type="EMBL" id="NMH63588.1"/>
    </source>
</evidence>
<name>A0A972FP88_9GAMM</name>
<keyword evidence="3" id="KW-1185">Reference proteome</keyword>
<feature type="region of interest" description="Disordered" evidence="1">
    <location>
        <begin position="80"/>
        <end position="105"/>
    </location>
</feature>
<dbReference type="Pfam" id="PF10972">
    <property type="entry name" value="CsiV"/>
    <property type="match status" value="1"/>
</dbReference>
<gene>
    <name evidence="2" type="ORF">HC757_00105</name>
</gene>
<evidence type="ECO:0008006" key="4">
    <source>
        <dbReference type="Google" id="ProtNLM"/>
    </source>
</evidence>
<evidence type="ECO:0000313" key="3">
    <source>
        <dbReference type="Proteomes" id="UP000737113"/>
    </source>
</evidence>